<evidence type="ECO:0000256" key="1">
    <source>
        <dbReference type="PIRNR" id="PIRNR012524"/>
    </source>
</evidence>
<dbReference type="EMBL" id="JAKIJS010000001">
    <property type="protein sequence ID" value="MCF6137300.1"/>
    <property type="molecule type" value="Genomic_DNA"/>
</dbReference>
<comment type="caution">
    <text evidence="3">The sequence shown here is derived from an EMBL/GenBank/DDBJ whole genome shotgun (WGS) entry which is preliminary data.</text>
</comment>
<dbReference type="InterPro" id="IPR048587">
    <property type="entry name" value="CvfB_S1_3rd"/>
</dbReference>
<dbReference type="Pfam" id="PF13509">
    <property type="entry name" value="S1_2"/>
    <property type="match status" value="1"/>
</dbReference>
<gene>
    <name evidence="3" type="ORF">L2716_06110</name>
</gene>
<dbReference type="SMART" id="SM00316">
    <property type="entry name" value="S1"/>
    <property type="match status" value="3"/>
</dbReference>
<dbReference type="Proteomes" id="UP001649381">
    <property type="component" value="Unassembled WGS sequence"/>
</dbReference>
<dbReference type="Pfam" id="PF17783">
    <property type="entry name" value="WHD_CvfB"/>
    <property type="match status" value="1"/>
</dbReference>
<dbReference type="InterPro" id="IPR048588">
    <property type="entry name" value="CvfB_S1_2nd"/>
</dbReference>
<dbReference type="InterPro" id="IPR036388">
    <property type="entry name" value="WH-like_DNA-bd_sf"/>
</dbReference>
<dbReference type="InterPro" id="IPR040764">
    <property type="entry name" value="CvfB_WH"/>
</dbReference>
<evidence type="ECO:0000259" key="2">
    <source>
        <dbReference type="SMART" id="SM00316"/>
    </source>
</evidence>
<name>A0ABS9H0D8_9BACL</name>
<dbReference type="PIRSF" id="PIRSF012524">
    <property type="entry name" value="YitL_S1"/>
    <property type="match status" value="1"/>
</dbReference>
<dbReference type="InterPro" id="IPR014464">
    <property type="entry name" value="CvfB_fam"/>
</dbReference>
<dbReference type="PANTHER" id="PTHR37296:SF1">
    <property type="entry name" value="CONSERVED VIRULENCE FACTOR B"/>
    <property type="match status" value="1"/>
</dbReference>
<feature type="domain" description="S1 motif" evidence="2">
    <location>
        <begin position="5"/>
        <end position="66"/>
    </location>
</feature>
<evidence type="ECO:0000313" key="4">
    <source>
        <dbReference type="Proteomes" id="UP001649381"/>
    </source>
</evidence>
<feature type="domain" description="S1 motif" evidence="2">
    <location>
        <begin position="71"/>
        <end position="137"/>
    </location>
</feature>
<dbReference type="PANTHER" id="PTHR37296">
    <property type="entry name" value="CONSERVED VIRULENCE FACTOR B"/>
    <property type="match status" value="1"/>
</dbReference>
<keyword evidence="4" id="KW-1185">Reference proteome</keyword>
<dbReference type="InterPro" id="IPR039566">
    <property type="entry name" value="CvfB_S1_st"/>
</dbReference>
<organism evidence="3 4">
    <name type="scientific">Pseudalkalibacillus berkeleyi</name>
    <dbReference type="NCBI Taxonomy" id="1069813"/>
    <lineage>
        <taxon>Bacteria</taxon>
        <taxon>Bacillati</taxon>
        <taxon>Bacillota</taxon>
        <taxon>Bacilli</taxon>
        <taxon>Bacillales</taxon>
        <taxon>Fictibacillaceae</taxon>
        <taxon>Pseudalkalibacillus</taxon>
    </lineage>
</organism>
<accession>A0ABS9H0D8</accession>
<dbReference type="InterPro" id="IPR003029">
    <property type="entry name" value="S1_domain"/>
</dbReference>
<dbReference type="Pfam" id="PF21191">
    <property type="entry name" value="CvfB_1st"/>
    <property type="match status" value="1"/>
</dbReference>
<dbReference type="Gene3D" id="1.10.10.10">
    <property type="entry name" value="Winged helix-like DNA-binding domain superfamily/Winged helix DNA-binding domain"/>
    <property type="match status" value="1"/>
</dbReference>
<comment type="similarity">
    <text evidence="1">Belongs to the CvfB family.</text>
</comment>
<dbReference type="RefSeq" id="WP_236332780.1">
    <property type="nucleotide sequence ID" value="NZ_JAKIJS010000001.1"/>
</dbReference>
<reference evidence="3 4" key="1">
    <citation type="submission" date="2022-01" db="EMBL/GenBank/DDBJ databases">
        <title>Alkalihalobacillus sp. EGI L200015, a novel bacterium isolated from a salt lake sediment.</title>
        <authorList>
            <person name="Gao L."/>
            <person name="Fang B.-Z."/>
            <person name="Li W.-J."/>
        </authorList>
    </citation>
    <scope>NUCLEOTIDE SEQUENCE [LARGE SCALE GENOMIC DNA]</scope>
    <source>
        <strain evidence="3 4">KCTC 12718</strain>
    </source>
</reference>
<dbReference type="InterPro" id="IPR012340">
    <property type="entry name" value="NA-bd_OB-fold"/>
</dbReference>
<dbReference type="Pfam" id="PF21543">
    <property type="entry name" value="CvfB_2nd"/>
    <property type="match status" value="1"/>
</dbReference>
<dbReference type="Gene3D" id="2.40.50.140">
    <property type="entry name" value="Nucleic acid-binding proteins"/>
    <property type="match status" value="2"/>
</dbReference>
<sequence length="286" mass="32686">MNALEVGNIVNLSVARKTDLGYVLMNAQREEVFLHKTETEEDLVENSKVKVFLYHDHEGRLAATTTMPFIDMNSIAWLEVAGVQTRLGVFLNIGIKKDILLSKDDLPDDRSIWPQVGDKLYCGLRTDKKGRLFADRASNEETETIAKPAPETLRNQYIVGHVYRFNEQGAMLFTDDHYIAFLHRDEADRALRLGQRLQIRVTFVREDGRLNVSLKAPKEIAYEEDSQLILSYLEKNDGFMPFNDKSNPNEIKREFGLSKAAFKRAMGKLMKEKKVEQSTEGSKLKA</sequence>
<protein>
    <submittedName>
        <fullName evidence="3">S1-like domain-containing RNA-binding protein</fullName>
    </submittedName>
</protein>
<evidence type="ECO:0000313" key="3">
    <source>
        <dbReference type="EMBL" id="MCF6137300.1"/>
    </source>
</evidence>
<proteinExistence type="inferred from homology"/>
<feature type="domain" description="S1 motif" evidence="2">
    <location>
        <begin position="153"/>
        <end position="215"/>
    </location>
</feature>